<evidence type="ECO:0000313" key="1">
    <source>
        <dbReference type="EMBL" id="OMJ11092.1"/>
    </source>
</evidence>
<sequence length="12" mass="1412">MFRSGNPFEDIV</sequence>
<proteinExistence type="predicted"/>
<dbReference type="Proteomes" id="UP000187429">
    <property type="component" value="Unassembled WGS sequence"/>
</dbReference>
<feature type="non-terminal residue" evidence="1">
    <location>
        <position position="12"/>
    </location>
</feature>
<evidence type="ECO:0000313" key="2">
    <source>
        <dbReference type="Proteomes" id="UP000187429"/>
    </source>
</evidence>
<reference evidence="2" key="1">
    <citation type="submission" date="2017-01" db="EMBL/GenBank/DDBJ databases">
        <authorList>
            <person name="Wang Y."/>
            <person name="White M."/>
            <person name="Kvist S."/>
            <person name="Moncalvo J.-M."/>
        </authorList>
    </citation>
    <scope>NUCLEOTIDE SEQUENCE [LARGE SCALE GENOMIC DNA]</scope>
    <source>
        <strain evidence="2">ID-206-W2</strain>
    </source>
</reference>
<protein>
    <submittedName>
        <fullName evidence="1">Uncharacterized protein</fullName>
    </submittedName>
</protein>
<dbReference type="EMBL" id="LSSM01006283">
    <property type="protein sequence ID" value="OMJ11092.1"/>
    <property type="molecule type" value="Genomic_DNA"/>
</dbReference>
<name>A0A1R1X910_9FUNG</name>
<organism evidence="1 2">
    <name type="scientific">Smittium culicis</name>
    <dbReference type="NCBI Taxonomy" id="133412"/>
    <lineage>
        <taxon>Eukaryota</taxon>
        <taxon>Fungi</taxon>
        <taxon>Fungi incertae sedis</taxon>
        <taxon>Zoopagomycota</taxon>
        <taxon>Kickxellomycotina</taxon>
        <taxon>Harpellomycetes</taxon>
        <taxon>Harpellales</taxon>
        <taxon>Legeriomycetaceae</taxon>
        <taxon>Smittium</taxon>
    </lineage>
</organism>
<gene>
    <name evidence="1" type="ORF">AYI69_g9981</name>
</gene>
<accession>A0A1R1X910</accession>
<keyword evidence="2" id="KW-1185">Reference proteome</keyword>
<comment type="caution">
    <text evidence="1">The sequence shown here is derived from an EMBL/GenBank/DDBJ whole genome shotgun (WGS) entry which is preliminary data.</text>
</comment>